<accession>A0AAE3T3W5</accession>
<evidence type="ECO:0000313" key="2">
    <source>
        <dbReference type="Proteomes" id="UP001143674"/>
    </source>
</evidence>
<sequence>MTTWDGTLYGAAPSYSYLDNTPVTGVFAQPSSVAPSFDSDAAYNQLVEAFSASQTGAGSAPGVLLAAHAVQGPGQPVVMSEAGMSCRRKELKQDCPNPSKHSPMSSPFQVWTATSRPRALALLLAGFLVGCAPAVPVQEAHLIGLASPTQPVRVLQREAIILLSSGYTRKLAEGSRWRVIGSLPQGEVLRPVDSVFTIEGRQVHEAYLVVSGVTLMGFYLPGEEHFSPLNPPLSLTFGEH</sequence>
<dbReference type="RefSeq" id="WP_247588966.1">
    <property type="nucleotide sequence ID" value="NZ_JABZEH010000001.1"/>
</dbReference>
<dbReference type="EMBL" id="JAIVEX010000006">
    <property type="protein sequence ID" value="MDB0522489.1"/>
    <property type="molecule type" value="Genomic_DNA"/>
</dbReference>
<proteinExistence type="predicted"/>
<evidence type="ECO:0000313" key="1">
    <source>
        <dbReference type="EMBL" id="MDB0522489.1"/>
    </source>
</evidence>
<dbReference type="AlphaFoldDB" id="A0AAE3T3W5"/>
<reference evidence="1" key="1">
    <citation type="submission" date="2021-09" db="EMBL/GenBank/DDBJ databases">
        <title>Genomic analysis of Ralstonia spp.</title>
        <authorList>
            <person name="Aburjaile F."/>
            <person name="Ariute J.C."/>
            <person name="Pais A.K.L."/>
            <person name="Albuquerque G.M.R."/>
            <person name="Silva A.M.F."/>
            <person name="Brenig B."/>
            <person name="Azevedo V."/>
            <person name="Matiuzzi M."/>
            <person name="Ramos R."/>
            <person name="Goes-Neto A."/>
            <person name="Soares S."/>
            <person name="Iseppon A.M.B."/>
            <person name="Souza E."/>
            <person name="Gama M."/>
        </authorList>
    </citation>
    <scope>NUCLEOTIDE SEQUENCE</scope>
    <source>
        <strain evidence="1">B4</strain>
    </source>
</reference>
<gene>
    <name evidence="1" type="ORF">LBW55_12830</name>
</gene>
<protein>
    <submittedName>
        <fullName evidence="1">Uncharacterized protein</fullName>
    </submittedName>
</protein>
<name>A0AAE3T3W5_RALSL</name>
<comment type="caution">
    <text evidence="1">The sequence shown here is derived from an EMBL/GenBank/DDBJ whole genome shotgun (WGS) entry which is preliminary data.</text>
</comment>
<dbReference type="Proteomes" id="UP001143674">
    <property type="component" value="Unassembled WGS sequence"/>
</dbReference>
<organism evidence="1 2">
    <name type="scientific">Ralstonia solanacearum</name>
    <name type="common">Pseudomonas solanacearum</name>
    <dbReference type="NCBI Taxonomy" id="305"/>
    <lineage>
        <taxon>Bacteria</taxon>
        <taxon>Pseudomonadati</taxon>
        <taxon>Pseudomonadota</taxon>
        <taxon>Betaproteobacteria</taxon>
        <taxon>Burkholderiales</taxon>
        <taxon>Burkholderiaceae</taxon>
        <taxon>Ralstonia</taxon>
        <taxon>Ralstonia solanacearum species complex</taxon>
    </lineage>
</organism>